<dbReference type="InterPro" id="IPR036873">
    <property type="entry name" value="Rhodanese-like_dom_sf"/>
</dbReference>
<dbReference type="KEGG" id="csci:HDCHBGLK_01881"/>
<proteinExistence type="predicted"/>
<reference evidence="4 5" key="1">
    <citation type="journal article" date="2019" name="Appl. Environ. Microbiol.">
        <title>Clostridium scindens ATCC 35704: integration of nutritional requirements, the complete genome sequence, and global transcriptional responses to bile acids.</title>
        <authorList>
            <person name="Devendran S."/>
            <person name="Shrestha R."/>
            <person name="Alves J.M.P."/>
            <person name="Wolf P.G."/>
            <person name="Ly L."/>
            <person name="Hernandez A.G."/>
            <person name="Mendez-Garcia C."/>
            <person name="Inboden A."/>
            <person name="Wiley J."/>
            <person name="Paul O."/>
            <person name="Allen A."/>
            <person name="Springer E."/>
            <person name="Wright C.L."/>
            <person name="Fields C.J."/>
            <person name="Daniel S.L."/>
            <person name="Ridlon J.M."/>
        </authorList>
    </citation>
    <scope>NUCLEOTIDE SEQUENCE [LARGE SCALE GENOMIC DNA]</scope>
    <source>
        <strain evidence="4 5">ATCC 35704</strain>
    </source>
</reference>
<feature type="transmembrane region" description="Helical" evidence="2">
    <location>
        <begin position="478"/>
        <end position="494"/>
    </location>
</feature>
<keyword evidence="2" id="KW-0812">Transmembrane</keyword>
<sequence>MKKKLLMLLLAGVLVFSNSMLVLAEESTVSPTEEGTDADTTNNTDINTDINTDTNTPGQDSINDVIPNDIQTYGNTNDTVTGKEAVDAINNETVLIIDVRTSGSYVTGHLKGSLSLPVFAEGNVIEGAEAEALWTAFNSYVQSNPGTFTGKDIYVLCNSGSRGAIKAKELLNNLGYTNVFTIVGGAKDETIQAAFITEYNFVDGVTAANEIGAADKLFLDVRGNSVYATGHLKGSLSLPVFNSVSNSVDDAEALANQTAFTNYVKTNPTTFAGKDIYILCNSGSRGAQKATQLLVDQGISQKNIFTIKGGAKDTNIKAKLTYVSADAAINAIGNKDILLLDVRAASVYAAGHLKGSLSLPVFAEGNVIEGAEAEALWASFTAYVKSNPSTFGNKTIYVLCNSGSRGAVKATELLHNEGYTNVFTIEGGAKNESIQAKFITTEQEQQANQNTGTTTDKKSSVTVATKNSVPETGDTSQTFMYLLLLAASSVILVFRKRVAR</sequence>
<gene>
    <name evidence="4" type="primary">glpE</name>
    <name evidence="4" type="ORF">HDCHBGLK_01881</name>
</gene>
<feature type="chain" id="PRO_5044221402" evidence="3">
    <location>
        <begin position="25"/>
        <end position="500"/>
    </location>
</feature>
<dbReference type="Gene3D" id="3.40.250.10">
    <property type="entry name" value="Rhodanese-like domain"/>
    <property type="match status" value="3"/>
</dbReference>
<protein>
    <submittedName>
        <fullName evidence="4">Thiosulfate sulfurtransferase GlpE</fullName>
        <ecNumber evidence="4">2.8.1.1</ecNumber>
    </submittedName>
</protein>
<dbReference type="Proteomes" id="UP000289664">
    <property type="component" value="Chromosome"/>
</dbReference>
<dbReference type="EC" id="2.8.1.1" evidence="4"/>
<dbReference type="eggNOG" id="COG0607">
    <property type="taxonomic scope" value="Bacteria"/>
</dbReference>
<evidence type="ECO:0000256" key="2">
    <source>
        <dbReference type="SAM" id="Phobius"/>
    </source>
</evidence>
<evidence type="ECO:0000313" key="5">
    <source>
        <dbReference type="Proteomes" id="UP000289664"/>
    </source>
</evidence>
<dbReference type="GeneID" id="62696088"/>
<dbReference type="AlphaFoldDB" id="B0NIV2"/>
<dbReference type="InterPro" id="IPR017502">
    <property type="entry name" value="Sortase_SrtB_target"/>
</dbReference>
<keyword evidence="2" id="KW-1133">Transmembrane helix</keyword>
<accession>B0NIV2</accession>
<dbReference type="PROSITE" id="PS50206">
    <property type="entry name" value="RHODANESE_3"/>
    <property type="match status" value="3"/>
</dbReference>
<dbReference type="PANTHER" id="PTHR43031:SF1">
    <property type="entry name" value="PYRIDINE NUCLEOTIDE-DISULPHIDE OXIDOREDUCTASE"/>
    <property type="match status" value="1"/>
</dbReference>
<dbReference type="CDD" id="cd00158">
    <property type="entry name" value="RHOD"/>
    <property type="match status" value="3"/>
</dbReference>
<keyword evidence="4" id="KW-0808">Transferase</keyword>
<evidence type="ECO:0000256" key="1">
    <source>
        <dbReference type="SAM" id="MobiDB-lite"/>
    </source>
</evidence>
<dbReference type="OrthoDB" id="9800872at2"/>
<evidence type="ECO:0000256" key="3">
    <source>
        <dbReference type="SAM" id="SignalP"/>
    </source>
</evidence>
<evidence type="ECO:0000313" key="4">
    <source>
        <dbReference type="EMBL" id="QBF74479.1"/>
    </source>
</evidence>
<feature type="compositionally biased region" description="Low complexity" evidence="1">
    <location>
        <begin position="38"/>
        <end position="56"/>
    </location>
</feature>
<dbReference type="NCBIfam" id="TIGR03063">
    <property type="entry name" value="srtB_target"/>
    <property type="match status" value="1"/>
</dbReference>
<dbReference type="SUPFAM" id="SSF52821">
    <property type="entry name" value="Rhodanese/Cell cycle control phosphatase"/>
    <property type="match status" value="3"/>
</dbReference>
<dbReference type="EMBL" id="CP036170">
    <property type="protein sequence ID" value="QBF74479.1"/>
    <property type="molecule type" value="Genomic_DNA"/>
</dbReference>
<feature type="region of interest" description="Disordered" evidence="1">
    <location>
        <begin position="27"/>
        <end position="61"/>
    </location>
</feature>
<name>B0NIV2_CLOS5</name>
<dbReference type="InterPro" id="IPR001763">
    <property type="entry name" value="Rhodanese-like_dom"/>
</dbReference>
<dbReference type="PANTHER" id="PTHR43031">
    <property type="entry name" value="FAD-DEPENDENT OXIDOREDUCTASE"/>
    <property type="match status" value="1"/>
</dbReference>
<keyword evidence="5" id="KW-1185">Reference proteome</keyword>
<feature type="signal peptide" evidence="3">
    <location>
        <begin position="1"/>
        <end position="24"/>
    </location>
</feature>
<dbReference type="SMART" id="SM00450">
    <property type="entry name" value="RHOD"/>
    <property type="match status" value="3"/>
</dbReference>
<dbReference type="HOGENOM" id="CLU_544896_0_0_9"/>
<keyword evidence="3" id="KW-0732">Signal</keyword>
<keyword evidence="2" id="KW-0472">Membrane</keyword>
<dbReference type="RefSeq" id="WP_004608095.1">
    <property type="nucleotide sequence ID" value="NZ_CP036170.1"/>
</dbReference>
<dbReference type="InterPro" id="IPR050229">
    <property type="entry name" value="GlpE_sulfurtransferase"/>
</dbReference>
<dbReference type="Pfam" id="PF00581">
    <property type="entry name" value="Rhodanese"/>
    <property type="match status" value="3"/>
</dbReference>
<organism evidence="4 5">
    <name type="scientific">Clostridium scindens (strain ATCC 35704 / DSM 5676 / VPI 13733 / 19)</name>
    <dbReference type="NCBI Taxonomy" id="411468"/>
    <lineage>
        <taxon>Bacteria</taxon>
        <taxon>Bacillati</taxon>
        <taxon>Bacillota</taxon>
        <taxon>Clostridia</taxon>
        <taxon>Lachnospirales</taxon>
        <taxon>Lachnospiraceae</taxon>
    </lineage>
</organism>
<dbReference type="STRING" id="411468.CLOSCI_03431"/>
<dbReference type="GO" id="GO:0004792">
    <property type="term" value="F:thiosulfate-cyanide sulfurtransferase activity"/>
    <property type="evidence" value="ECO:0007669"/>
    <property type="project" value="UniProtKB-EC"/>
</dbReference>